<evidence type="ECO:0000259" key="1">
    <source>
        <dbReference type="PROSITE" id="PS50181"/>
    </source>
</evidence>
<feature type="domain" description="DUSP" evidence="2">
    <location>
        <begin position="197"/>
        <end position="298"/>
    </location>
</feature>
<dbReference type="PROSITE" id="PS50181">
    <property type="entry name" value="FBOX"/>
    <property type="match status" value="1"/>
</dbReference>
<dbReference type="InterPro" id="IPR001810">
    <property type="entry name" value="F-box_dom"/>
</dbReference>
<evidence type="ECO:0000259" key="2">
    <source>
        <dbReference type="PROSITE" id="PS51283"/>
    </source>
</evidence>
<evidence type="ECO:0000313" key="4">
    <source>
        <dbReference type="Proteomes" id="UP000654370"/>
    </source>
</evidence>
<dbReference type="SUPFAM" id="SSF81383">
    <property type="entry name" value="F-box domain"/>
    <property type="match status" value="1"/>
</dbReference>
<dbReference type="SUPFAM" id="SSF143791">
    <property type="entry name" value="DUSP-like"/>
    <property type="match status" value="1"/>
</dbReference>
<dbReference type="Gene3D" id="1.20.1280.50">
    <property type="match status" value="1"/>
</dbReference>
<protein>
    <recommendedName>
        <fullName evidence="5">F-box domain-containing protein</fullName>
    </recommendedName>
</protein>
<dbReference type="EMBL" id="JAEPQZ010000008">
    <property type="protein sequence ID" value="KAG2177755.1"/>
    <property type="molecule type" value="Genomic_DNA"/>
</dbReference>
<dbReference type="PROSITE" id="PS51283">
    <property type="entry name" value="DUSP"/>
    <property type="match status" value="1"/>
</dbReference>
<organism evidence="3 4">
    <name type="scientific">Mortierella isabellina</name>
    <name type="common">Filamentous fungus</name>
    <name type="synonym">Umbelopsis isabellina</name>
    <dbReference type="NCBI Taxonomy" id="91625"/>
    <lineage>
        <taxon>Eukaryota</taxon>
        <taxon>Fungi</taxon>
        <taxon>Fungi incertae sedis</taxon>
        <taxon>Mucoromycota</taxon>
        <taxon>Mucoromycotina</taxon>
        <taxon>Umbelopsidomycetes</taxon>
        <taxon>Umbelopsidales</taxon>
        <taxon>Umbelopsidaceae</taxon>
        <taxon>Umbelopsis</taxon>
    </lineage>
</organism>
<name>A0A8H7UCD2_MORIS</name>
<dbReference type="Pfam" id="PF12937">
    <property type="entry name" value="F-box-like"/>
    <property type="match status" value="1"/>
</dbReference>
<dbReference type="OrthoDB" id="101791at2759"/>
<evidence type="ECO:0000313" key="3">
    <source>
        <dbReference type="EMBL" id="KAG2177755.1"/>
    </source>
</evidence>
<sequence length="329" mass="37714">MYNKSQLESLSQEVLLMIARQLDYLSLIRLGATSRRFHTVLNDDMLFKELLVLDYGVSYKSPDETWKEQYQQKWSDTSGRRICPHLSSVTDDILLEKADTFKSAQESSASCSKCSMSQFPNLMLVMEKMEKDVSQGSNLGIYLDMSTLRLRCFLCRMRRTPLGGFGSDRSEQYKCELILEVLIAGTDAGKEKVDLILKRKKEREMYVGQQDELASTALKQVKCNLVDAQWMGRFHLFIYGGYPSPGRITNRTLTRRNGTVIPDLKLYGEDVALVTETFWNHLAQEYGVEGRAVTEDDLQGKEYAALRQKINLMKRKMCNQAKRETADKS</sequence>
<dbReference type="InterPro" id="IPR035927">
    <property type="entry name" value="DUSP-like_sf"/>
</dbReference>
<evidence type="ECO:0008006" key="5">
    <source>
        <dbReference type="Google" id="ProtNLM"/>
    </source>
</evidence>
<accession>A0A8H7UCD2</accession>
<dbReference type="InterPro" id="IPR006615">
    <property type="entry name" value="Pept_C19_DUSP"/>
</dbReference>
<feature type="domain" description="F-box" evidence="1">
    <location>
        <begin position="4"/>
        <end position="50"/>
    </location>
</feature>
<keyword evidence="4" id="KW-1185">Reference proteome</keyword>
<dbReference type="AlphaFoldDB" id="A0A8H7UCD2"/>
<dbReference type="Pfam" id="PF06337">
    <property type="entry name" value="DUSP"/>
    <property type="match status" value="1"/>
</dbReference>
<proteinExistence type="predicted"/>
<reference evidence="3" key="1">
    <citation type="submission" date="2020-12" db="EMBL/GenBank/DDBJ databases">
        <title>Metabolic potential, ecology and presence of endohyphal bacteria is reflected in genomic diversity of Mucoromycotina.</title>
        <authorList>
            <person name="Muszewska A."/>
            <person name="Okrasinska A."/>
            <person name="Steczkiewicz K."/>
            <person name="Drgas O."/>
            <person name="Orlowska M."/>
            <person name="Perlinska-Lenart U."/>
            <person name="Aleksandrzak-Piekarczyk T."/>
            <person name="Szatraj K."/>
            <person name="Zielenkiewicz U."/>
            <person name="Pilsyk S."/>
            <person name="Malc E."/>
            <person name="Mieczkowski P."/>
            <person name="Kruszewska J.S."/>
            <person name="Biernat P."/>
            <person name="Pawlowska J."/>
        </authorList>
    </citation>
    <scope>NUCLEOTIDE SEQUENCE</scope>
    <source>
        <strain evidence="3">WA0000067209</strain>
    </source>
</reference>
<gene>
    <name evidence="3" type="ORF">INT43_003002</name>
</gene>
<comment type="caution">
    <text evidence="3">The sequence shown here is derived from an EMBL/GenBank/DDBJ whole genome shotgun (WGS) entry which is preliminary data.</text>
</comment>
<dbReference type="GO" id="GO:0004843">
    <property type="term" value="F:cysteine-type deubiquitinase activity"/>
    <property type="evidence" value="ECO:0007669"/>
    <property type="project" value="InterPro"/>
</dbReference>
<dbReference type="InterPro" id="IPR036047">
    <property type="entry name" value="F-box-like_dom_sf"/>
</dbReference>
<dbReference type="Proteomes" id="UP000654370">
    <property type="component" value="Unassembled WGS sequence"/>
</dbReference>
<dbReference type="Gene3D" id="3.30.2230.10">
    <property type="entry name" value="DUSP-like"/>
    <property type="match status" value="1"/>
</dbReference>